<name>E3GR15_9FIRM</name>
<reference evidence="1 2" key="2">
    <citation type="journal article" date="2011" name="J. Bacteriol.">
        <title>Complete genome sequence of a carbon monoxide-utilizing acetogen, Eubacterium limosum KIST612.</title>
        <authorList>
            <person name="Roh H."/>
            <person name="Ko H.J."/>
            <person name="Kim D."/>
            <person name="Choi D.G."/>
            <person name="Park S."/>
            <person name="Kim S."/>
            <person name="Chang I.S."/>
            <person name="Choi I.G."/>
        </authorList>
    </citation>
    <scope>NUCLEOTIDE SEQUENCE [LARGE SCALE GENOMIC DNA]</scope>
    <source>
        <strain evidence="1 2">KIST612</strain>
    </source>
</reference>
<proteinExistence type="predicted"/>
<dbReference type="AlphaFoldDB" id="E3GR15"/>
<dbReference type="Proteomes" id="UP000006873">
    <property type="component" value="Chromosome"/>
</dbReference>
<accession>E3GR15</accession>
<evidence type="ECO:0000313" key="2">
    <source>
        <dbReference type="Proteomes" id="UP000006873"/>
    </source>
</evidence>
<dbReference type="KEGG" id="elm:ELI_4523"/>
<evidence type="ECO:0000313" key="1">
    <source>
        <dbReference type="EMBL" id="ADO39457.1"/>
    </source>
</evidence>
<reference key="1">
    <citation type="submission" date="2010-09" db="EMBL/GenBank/DDBJ databases">
        <authorList>
            <person name="Roh H."/>
            <person name="Ko H.-J."/>
            <person name="Kim D."/>
            <person name="Choi D.G."/>
            <person name="Park S."/>
            <person name="Kim S."/>
            <person name="Kim K.H."/>
            <person name="Chang I.S."/>
            <person name="Choi I.-G."/>
        </authorList>
    </citation>
    <scope>NUCLEOTIDE SEQUENCE</scope>
    <source>
        <strain>KIST612</strain>
    </source>
</reference>
<protein>
    <submittedName>
        <fullName evidence="1">Uncharacterized protein</fullName>
    </submittedName>
</protein>
<sequence>MVGWWKINIKYDKDKKRKKEN</sequence>
<organism evidence="1 2">
    <name type="scientific">Eubacterium callanderi</name>
    <dbReference type="NCBI Taxonomy" id="53442"/>
    <lineage>
        <taxon>Bacteria</taxon>
        <taxon>Bacillati</taxon>
        <taxon>Bacillota</taxon>
        <taxon>Clostridia</taxon>
        <taxon>Eubacteriales</taxon>
        <taxon>Eubacteriaceae</taxon>
        <taxon>Eubacterium</taxon>
    </lineage>
</organism>
<dbReference type="EMBL" id="CP002273">
    <property type="protein sequence ID" value="ADO39457.1"/>
    <property type="molecule type" value="Genomic_DNA"/>
</dbReference>
<gene>
    <name evidence="1" type="ordered locus">ELI_4523</name>
</gene>
<dbReference type="HOGENOM" id="CLU_3426503_0_0_9"/>
<keyword evidence="2" id="KW-1185">Reference proteome</keyword>